<name>A0A6G1KB69_9PLEO</name>
<evidence type="ECO:0000313" key="2">
    <source>
        <dbReference type="Proteomes" id="UP000799428"/>
    </source>
</evidence>
<protein>
    <submittedName>
        <fullName evidence="1">Uncharacterized protein</fullName>
    </submittedName>
</protein>
<accession>A0A6G1KB69</accession>
<keyword evidence="2" id="KW-1185">Reference proteome</keyword>
<dbReference type="EMBL" id="MU005769">
    <property type="protein sequence ID" value="KAF2710149.1"/>
    <property type="molecule type" value="Genomic_DNA"/>
</dbReference>
<dbReference type="AlphaFoldDB" id="A0A6G1KB69"/>
<gene>
    <name evidence="1" type="ORF">K504DRAFT_252676</name>
</gene>
<evidence type="ECO:0000313" key="1">
    <source>
        <dbReference type="EMBL" id="KAF2710149.1"/>
    </source>
</evidence>
<sequence length="181" mass="20131">MAAAVCRLIAAARDNLITSRHEPDHSLPPPRARHVCPFFGSRSIARRLLHNLSSFILSHTSASTLPYCGTQHAVFISLNPGNCAPSGQVEYALKRVETGFFHRFIFPNALTHRKSGVDASAARLFITSHLMTWGEQLAVQRYTVNGVSTTSFLTTTHTPFHSRASIFKGAHYTTFKWNMFS</sequence>
<dbReference type="Proteomes" id="UP000799428">
    <property type="component" value="Unassembled WGS sequence"/>
</dbReference>
<proteinExistence type="predicted"/>
<reference evidence="1" key="1">
    <citation type="journal article" date="2020" name="Stud. Mycol.">
        <title>101 Dothideomycetes genomes: a test case for predicting lifestyles and emergence of pathogens.</title>
        <authorList>
            <person name="Haridas S."/>
            <person name="Albert R."/>
            <person name="Binder M."/>
            <person name="Bloem J."/>
            <person name="Labutti K."/>
            <person name="Salamov A."/>
            <person name="Andreopoulos B."/>
            <person name="Baker S."/>
            <person name="Barry K."/>
            <person name="Bills G."/>
            <person name="Bluhm B."/>
            <person name="Cannon C."/>
            <person name="Castanera R."/>
            <person name="Culley D."/>
            <person name="Daum C."/>
            <person name="Ezra D."/>
            <person name="Gonzalez J."/>
            <person name="Henrissat B."/>
            <person name="Kuo A."/>
            <person name="Liang C."/>
            <person name="Lipzen A."/>
            <person name="Lutzoni F."/>
            <person name="Magnuson J."/>
            <person name="Mondo S."/>
            <person name="Nolan M."/>
            <person name="Ohm R."/>
            <person name="Pangilinan J."/>
            <person name="Park H.-J."/>
            <person name="Ramirez L."/>
            <person name="Alfaro M."/>
            <person name="Sun H."/>
            <person name="Tritt A."/>
            <person name="Yoshinaga Y."/>
            <person name="Zwiers L.-H."/>
            <person name="Turgeon B."/>
            <person name="Goodwin S."/>
            <person name="Spatafora J."/>
            <person name="Crous P."/>
            <person name="Grigoriev I."/>
        </authorList>
    </citation>
    <scope>NUCLEOTIDE SEQUENCE</scope>
    <source>
        <strain evidence="1">CBS 279.74</strain>
    </source>
</reference>
<organism evidence="1 2">
    <name type="scientific">Pleomassaria siparia CBS 279.74</name>
    <dbReference type="NCBI Taxonomy" id="1314801"/>
    <lineage>
        <taxon>Eukaryota</taxon>
        <taxon>Fungi</taxon>
        <taxon>Dikarya</taxon>
        <taxon>Ascomycota</taxon>
        <taxon>Pezizomycotina</taxon>
        <taxon>Dothideomycetes</taxon>
        <taxon>Pleosporomycetidae</taxon>
        <taxon>Pleosporales</taxon>
        <taxon>Pleomassariaceae</taxon>
        <taxon>Pleomassaria</taxon>
    </lineage>
</organism>